<evidence type="ECO:0000313" key="2">
    <source>
        <dbReference type="Proteomes" id="UP000251835"/>
    </source>
</evidence>
<dbReference type="EMBL" id="QENZ01000004">
    <property type="protein sequence ID" value="PVX51075.1"/>
    <property type="molecule type" value="Genomic_DNA"/>
</dbReference>
<dbReference type="RefSeq" id="WP_116496612.1">
    <property type="nucleotide sequence ID" value="NZ_QENZ01000004.1"/>
</dbReference>
<sequence>MNTDEKQLNSLIDDILNHSGRGGKINQLLQNLVEAVNDQPLLLWDSKKIEALSQVALRVLFLDCIDDEDEEIQWAHKTFAYITQALVSGREKGKEDSELFHILRSRVILLHSHDDFFIDTLDYFFFHDTPIQKDTDRYDRRAFILRRIAAMQTQDLRTLESYNNELYQDEYLLEAEQTLSDKYQFSEEELVEAQLLSDTLFKYIWHQNK</sequence>
<comment type="caution">
    <text evidence="1">The sequence shown here is derived from an EMBL/GenBank/DDBJ whole genome shotgun (WGS) entry which is preliminary data.</text>
</comment>
<proteinExistence type="predicted"/>
<dbReference type="OrthoDB" id="1118866at2"/>
<gene>
    <name evidence="1" type="ORF">C7377_1408</name>
</gene>
<keyword evidence="2" id="KW-1185">Reference proteome</keyword>
<organism evidence="1 2">
    <name type="scientific">Balneicella halophila</name>
    <dbReference type="NCBI Taxonomy" id="1537566"/>
    <lineage>
        <taxon>Bacteria</taxon>
        <taxon>Pseudomonadati</taxon>
        <taxon>Bacteroidota</taxon>
        <taxon>Bacteroidia</taxon>
        <taxon>Bacteroidales</taxon>
        <taxon>Balneicellaceae</taxon>
        <taxon>Balneicella</taxon>
    </lineage>
</organism>
<dbReference type="AlphaFoldDB" id="A0A7L4UPL7"/>
<reference evidence="1 2" key="1">
    <citation type="submission" date="2018-05" db="EMBL/GenBank/DDBJ databases">
        <title>Genomic Encyclopedia of Type Strains, Phase IV (KMG-IV): sequencing the most valuable type-strain genomes for metagenomic binning, comparative biology and taxonomic classification.</title>
        <authorList>
            <person name="Goeker M."/>
        </authorList>
    </citation>
    <scope>NUCLEOTIDE SEQUENCE [LARGE SCALE GENOMIC DNA]</scope>
    <source>
        <strain evidence="1 2">DSM 28579</strain>
    </source>
</reference>
<name>A0A7L4UPL7_BALHA</name>
<dbReference type="Proteomes" id="UP000251835">
    <property type="component" value="Unassembled WGS sequence"/>
</dbReference>
<accession>A0A7L4UPL7</accession>
<evidence type="ECO:0000313" key="1">
    <source>
        <dbReference type="EMBL" id="PVX51075.1"/>
    </source>
</evidence>
<protein>
    <submittedName>
        <fullName evidence="1">Uncharacterized protein</fullName>
    </submittedName>
</protein>